<dbReference type="InterPro" id="IPR025103">
    <property type="entry name" value="DUF4011"/>
</dbReference>
<dbReference type="GO" id="GO:0004386">
    <property type="term" value="F:helicase activity"/>
    <property type="evidence" value="ECO:0007669"/>
    <property type="project" value="InterPro"/>
</dbReference>
<gene>
    <name evidence="3" type="ORF">SAMN05421812_102464</name>
</gene>
<reference evidence="3 4" key="1">
    <citation type="submission" date="2017-06" db="EMBL/GenBank/DDBJ databases">
        <authorList>
            <person name="Kim H.J."/>
            <person name="Triplett B.A."/>
        </authorList>
    </citation>
    <scope>NUCLEOTIDE SEQUENCE [LARGE SCALE GENOMIC DNA]</scope>
    <source>
        <strain evidence="3 4">CGMCC 4.5593</strain>
    </source>
</reference>
<dbReference type="Pfam" id="PF13086">
    <property type="entry name" value="AAA_11"/>
    <property type="match status" value="1"/>
</dbReference>
<proteinExistence type="predicted"/>
<evidence type="ECO:0000313" key="3">
    <source>
        <dbReference type="EMBL" id="SNS94631.1"/>
    </source>
</evidence>
<sequence>MPYSVFERFEVEDGELRVELLVQPAINYALVHNRVPLVRHVALTNRTEAPLRDVDLRLELHGPDGALGEAWERSVTVPVRPGAEIAWDDFAGFGPGMARLRGTDEAFPVDYVLTVSQPTRPDVRLSAPSSVLAHNEWFNSPALYDSLAAFVQPNTEAVAAVLRSAAQILLDRTGSGSLQGYQAGPERAARIAGAVYEALRGIGIHYQGLPASFENTGQKVRTTAGVLDGRLGNCVDLSVTYAACLEQAGLRPLIWLTRGHAFAGFHLDEDRLDSTVVTEGNLLVSMVESGKAVPVELTGIGPGAESFDFGAAVEAGVGHFRVAADLLGVVDVYLAHRSGIRPMPSADETAAQPTVSTGRAVAGQGSIDLPSGVARLRLEQRERAGDDAPQQVDESPARVQRWKRSLLDLSLRNPLLNLPKRGKGLDLHVPAGALASLDDLVHSGKRLEIVPQDDFSHVHELAGARRAQDLDPEMLTRELRADKRIYGNVLAQRYRNAMRGLQRDARTMEQETGSNYLYLTLGTLVHPKTTGDDAYAPLFLLPVRIEGGTGRRGYTLAIDGSEIASPNYCLVEWLRVKHRVQISELERPIRDEHGIDIPKTLAAIRDQLVENRLNYRIDETASLRLLQFSTFQMWRDLTDHWQTFIANPVVNHLVKTTGATFDDPAGDDVDPPVDEGALHLPIPADGSQMQAILLAERGHSFVLEGPPGTGKSQTITNLIARAVTTGKSVLFVAEKQAALDVVKRRLGQIGLDSFALDLHGRKQSLNAIRQQLRDALEQDDTGDDATWTAVETGYRSRLAPLSAYPGRIHSANGAGMTAWSAYEATLAYGEGITAAVPVPHLAVAEELRERVERNLRSFPAVGHSARLRWDHPWAISGRRSVDGLHPDALVQLGRDLEETRTGLRDRPALAVLVRELPNPEDVARFLPAARLAVRGALPDRPTTVRATGSGWDDAIVGYVSSLAGFRREYAGEFITFRPEVFQFPGAGQLA</sequence>
<keyword evidence="4" id="KW-1185">Reference proteome</keyword>
<dbReference type="RefSeq" id="WP_089245536.1">
    <property type="nucleotide sequence ID" value="NZ_FZPH01000002.1"/>
</dbReference>
<dbReference type="InterPro" id="IPR027417">
    <property type="entry name" value="P-loop_NTPase"/>
</dbReference>
<dbReference type="Proteomes" id="UP000198362">
    <property type="component" value="Unassembled WGS sequence"/>
</dbReference>
<feature type="domain" description="DNA2/NAM7 helicase helicase" evidence="2">
    <location>
        <begin position="685"/>
        <end position="770"/>
    </location>
</feature>
<evidence type="ECO:0000259" key="2">
    <source>
        <dbReference type="Pfam" id="PF13086"/>
    </source>
</evidence>
<evidence type="ECO:0000256" key="1">
    <source>
        <dbReference type="SAM" id="MobiDB-lite"/>
    </source>
</evidence>
<dbReference type="Gene3D" id="3.40.50.300">
    <property type="entry name" value="P-loop containing nucleotide triphosphate hydrolases"/>
    <property type="match status" value="1"/>
</dbReference>
<feature type="region of interest" description="Disordered" evidence="1">
    <location>
        <begin position="344"/>
        <end position="366"/>
    </location>
</feature>
<dbReference type="Pfam" id="PF13195">
    <property type="entry name" value="DUF4011"/>
    <property type="match status" value="1"/>
</dbReference>
<protein>
    <submittedName>
        <fullName evidence="3">Part of AAA domain-containing protein</fullName>
    </submittedName>
</protein>
<dbReference type="SUPFAM" id="SSF52540">
    <property type="entry name" value="P-loop containing nucleoside triphosphate hydrolases"/>
    <property type="match status" value="1"/>
</dbReference>
<name>A0A239IM60_9ACTN</name>
<dbReference type="AlphaFoldDB" id="A0A239IM60"/>
<dbReference type="OrthoDB" id="9757917at2"/>
<organism evidence="3 4">
    <name type="scientific">Asanoa hainanensis</name>
    <dbReference type="NCBI Taxonomy" id="560556"/>
    <lineage>
        <taxon>Bacteria</taxon>
        <taxon>Bacillati</taxon>
        <taxon>Actinomycetota</taxon>
        <taxon>Actinomycetes</taxon>
        <taxon>Micromonosporales</taxon>
        <taxon>Micromonosporaceae</taxon>
        <taxon>Asanoa</taxon>
    </lineage>
</organism>
<dbReference type="InterPro" id="IPR041677">
    <property type="entry name" value="DNA2/NAM7_AAA_11"/>
</dbReference>
<evidence type="ECO:0000313" key="4">
    <source>
        <dbReference type="Proteomes" id="UP000198362"/>
    </source>
</evidence>
<dbReference type="EMBL" id="FZPH01000002">
    <property type="protein sequence ID" value="SNS94631.1"/>
    <property type="molecule type" value="Genomic_DNA"/>
</dbReference>
<accession>A0A239IM60</accession>